<evidence type="ECO:0000313" key="2">
    <source>
        <dbReference type="EMBL" id="PNS19952.1"/>
    </source>
</evidence>
<feature type="compositionally biased region" description="Basic and acidic residues" evidence="1">
    <location>
        <begin position="680"/>
        <end position="694"/>
    </location>
</feature>
<evidence type="ECO:0000313" key="3">
    <source>
        <dbReference type="Proteomes" id="UP000243797"/>
    </source>
</evidence>
<name>A0A2K1QY26_9PEZI</name>
<feature type="region of interest" description="Disordered" evidence="1">
    <location>
        <begin position="652"/>
        <end position="694"/>
    </location>
</feature>
<organism evidence="2 3">
    <name type="scientific">Sphaceloma murrayae</name>
    <dbReference type="NCBI Taxonomy" id="2082308"/>
    <lineage>
        <taxon>Eukaryota</taxon>
        <taxon>Fungi</taxon>
        <taxon>Dikarya</taxon>
        <taxon>Ascomycota</taxon>
        <taxon>Pezizomycotina</taxon>
        <taxon>Dothideomycetes</taxon>
        <taxon>Dothideomycetidae</taxon>
        <taxon>Myriangiales</taxon>
        <taxon>Elsinoaceae</taxon>
        <taxon>Sphaceloma</taxon>
    </lineage>
</organism>
<dbReference type="InParanoid" id="A0A2K1QY26"/>
<dbReference type="STRING" id="2082308.A0A2K1QY26"/>
<comment type="caution">
    <text evidence="2">The sequence shown here is derived from an EMBL/GenBank/DDBJ whole genome shotgun (WGS) entry which is preliminary data.</text>
</comment>
<feature type="compositionally biased region" description="Basic and acidic residues" evidence="1">
    <location>
        <begin position="566"/>
        <end position="583"/>
    </location>
</feature>
<evidence type="ECO:0000256" key="1">
    <source>
        <dbReference type="SAM" id="MobiDB-lite"/>
    </source>
</evidence>
<reference evidence="2 3" key="1">
    <citation type="submission" date="2017-06" db="EMBL/GenBank/DDBJ databases">
        <title>Draft genome sequence of a variant of Elsinoe murrayae.</title>
        <authorList>
            <person name="Cheng Q."/>
        </authorList>
    </citation>
    <scope>NUCLEOTIDE SEQUENCE [LARGE SCALE GENOMIC DNA]</scope>
    <source>
        <strain evidence="2 3">CQ-2017a</strain>
    </source>
</reference>
<accession>A0A2K1QY26</accession>
<dbReference type="Proteomes" id="UP000243797">
    <property type="component" value="Unassembled WGS sequence"/>
</dbReference>
<dbReference type="OrthoDB" id="420046at2759"/>
<feature type="compositionally biased region" description="Basic and acidic residues" evidence="1">
    <location>
        <begin position="612"/>
        <end position="634"/>
    </location>
</feature>
<keyword evidence="3" id="KW-1185">Reference proteome</keyword>
<proteinExistence type="predicted"/>
<feature type="compositionally biased region" description="Gly residues" evidence="1">
    <location>
        <begin position="595"/>
        <end position="607"/>
    </location>
</feature>
<feature type="region of interest" description="Disordered" evidence="1">
    <location>
        <begin position="493"/>
        <end position="540"/>
    </location>
</feature>
<feature type="region of interest" description="Disordered" evidence="1">
    <location>
        <begin position="564"/>
        <end position="637"/>
    </location>
</feature>
<sequence>MPQPRLIDPAVFFDIVKIRRSIDEATEEAVRANSGVSNVGNVSRFDPFGGSQQPASQMSRERIHRVRQKAVKLLAKAYTLDEVATSVVTMSSSSSLEDVAEHVLKRDKEDIDAKYVHFFHEKIPSRAMEEHTSLQPLVEIMQKLTWDAQAAPHRTRGLVRIMKGDHEGAAEDFTIALQAAEELKKKHKPSTDQLVLARDFKRAREQWERNPRSIPQLKDDEQPTTMEQQLLFNRAGVYLTLACNSVHVSLQGLHEYLKKTTPDPETGVVQELTPKEIAEHQKRLDARKRVKTLAKRAWKDYMAFLAFFDYSPGYPVDVTDEIMKRVHEIAGGRQHLHSHGNDSQQTLTSLRNDALAKSNKPQGVDLSNIAPPKVYPADALFASQPLSDLPPFPSDNTTSGSTPLLGVRETLTYHPLLPDALHSLLLTHCLLQTSPTELNRHAHSAARLARIADGYPIFQPPRSPSRADWIEVLRQTGNWIKLSSSWGDLCRPAHEGAPNSRKGSGNGNAGVNGSNGALVTNKGPGEMAEVGETPEEKKERIKRQAIADALGDERVVDEETFAKSVRARERRAERDEERDRVLFRSENGNTLENGAAGGSKGQAGSGAGAEATKTKADEEAEEKLKKWAEEESLKEYPVTTERVEAIARWVREAPAQMPGTGKKKRRPAGKKRRGLVESVEGMKIEEGKGAEEVD</sequence>
<dbReference type="EMBL" id="NKHZ01000029">
    <property type="protein sequence ID" value="PNS19952.1"/>
    <property type="molecule type" value="Genomic_DNA"/>
</dbReference>
<gene>
    <name evidence="2" type="ORF">CAC42_7919</name>
</gene>
<protein>
    <submittedName>
        <fullName evidence="2">ADP-ribosylation factor GTPase-activating protein glo3</fullName>
    </submittedName>
</protein>
<dbReference type="AlphaFoldDB" id="A0A2K1QY26"/>
<feature type="compositionally biased region" description="Basic residues" evidence="1">
    <location>
        <begin position="661"/>
        <end position="673"/>
    </location>
</feature>